<dbReference type="EMBL" id="MU853275">
    <property type="protein sequence ID" value="KAK4118262.1"/>
    <property type="molecule type" value="Genomic_DNA"/>
</dbReference>
<reference evidence="1" key="1">
    <citation type="journal article" date="2023" name="Mol. Phylogenet. Evol.">
        <title>Genome-scale phylogeny and comparative genomics of the fungal order Sordariales.</title>
        <authorList>
            <person name="Hensen N."/>
            <person name="Bonometti L."/>
            <person name="Westerberg I."/>
            <person name="Brannstrom I.O."/>
            <person name="Guillou S."/>
            <person name="Cros-Aarteil S."/>
            <person name="Calhoun S."/>
            <person name="Haridas S."/>
            <person name="Kuo A."/>
            <person name="Mondo S."/>
            <person name="Pangilinan J."/>
            <person name="Riley R."/>
            <person name="LaButti K."/>
            <person name="Andreopoulos B."/>
            <person name="Lipzen A."/>
            <person name="Chen C."/>
            <person name="Yan M."/>
            <person name="Daum C."/>
            <person name="Ng V."/>
            <person name="Clum A."/>
            <person name="Steindorff A."/>
            <person name="Ohm R.A."/>
            <person name="Martin F."/>
            <person name="Silar P."/>
            <person name="Natvig D.O."/>
            <person name="Lalanne C."/>
            <person name="Gautier V."/>
            <person name="Ament-Velasquez S.L."/>
            <person name="Kruys A."/>
            <person name="Hutchinson M.I."/>
            <person name="Powell A.J."/>
            <person name="Barry K."/>
            <person name="Miller A.N."/>
            <person name="Grigoriev I.V."/>
            <person name="Debuchy R."/>
            <person name="Gladieux P."/>
            <person name="Hiltunen Thoren M."/>
            <person name="Johannesson H."/>
        </authorList>
    </citation>
    <scope>NUCLEOTIDE SEQUENCE</scope>
    <source>
        <strain evidence="1">CBS 731.68</strain>
    </source>
</reference>
<evidence type="ECO:0000313" key="2">
    <source>
        <dbReference type="Proteomes" id="UP001302602"/>
    </source>
</evidence>
<proteinExistence type="predicted"/>
<name>A0AAN6TPE8_9PEZI</name>
<dbReference type="InterPro" id="IPR032675">
    <property type="entry name" value="LRR_dom_sf"/>
</dbReference>
<reference evidence="1" key="2">
    <citation type="submission" date="2023-05" db="EMBL/GenBank/DDBJ databases">
        <authorList>
            <consortium name="Lawrence Berkeley National Laboratory"/>
            <person name="Steindorff A."/>
            <person name="Hensen N."/>
            <person name="Bonometti L."/>
            <person name="Westerberg I."/>
            <person name="Brannstrom I.O."/>
            <person name="Guillou S."/>
            <person name="Cros-Aarteil S."/>
            <person name="Calhoun S."/>
            <person name="Haridas S."/>
            <person name="Kuo A."/>
            <person name="Mondo S."/>
            <person name="Pangilinan J."/>
            <person name="Riley R."/>
            <person name="Labutti K."/>
            <person name="Andreopoulos B."/>
            <person name="Lipzen A."/>
            <person name="Chen C."/>
            <person name="Yanf M."/>
            <person name="Daum C."/>
            <person name="Ng V."/>
            <person name="Clum A."/>
            <person name="Ohm R."/>
            <person name="Martin F."/>
            <person name="Silar P."/>
            <person name="Natvig D."/>
            <person name="Lalanne C."/>
            <person name="Gautier V."/>
            <person name="Ament-Velasquez S.L."/>
            <person name="Kruys A."/>
            <person name="Hutchinson M.I."/>
            <person name="Powell A.J."/>
            <person name="Barry K."/>
            <person name="Miller A.N."/>
            <person name="Grigoriev I.V."/>
            <person name="Debuchy R."/>
            <person name="Gladieux P."/>
            <person name="Thoren M.H."/>
            <person name="Johannesson H."/>
        </authorList>
    </citation>
    <scope>NUCLEOTIDE SEQUENCE</scope>
    <source>
        <strain evidence="1">CBS 731.68</strain>
    </source>
</reference>
<comment type="caution">
    <text evidence="1">The sequence shown here is derived from an EMBL/GenBank/DDBJ whole genome shotgun (WGS) entry which is preliminary data.</text>
</comment>
<organism evidence="1 2">
    <name type="scientific">Parathielavia appendiculata</name>
    <dbReference type="NCBI Taxonomy" id="2587402"/>
    <lineage>
        <taxon>Eukaryota</taxon>
        <taxon>Fungi</taxon>
        <taxon>Dikarya</taxon>
        <taxon>Ascomycota</taxon>
        <taxon>Pezizomycotina</taxon>
        <taxon>Sordariomycetes</taxon>
        <taxon>Sordariomycetidae</taxon>
        <taxon>Sordariales</taxon>
        <taxon>Chaetomiaceae</taxon>
        <taxon>Parathielavia</taxon>
    </lineage>
</organism>
<dbReference type="SUPFAM" id="SSF52047">
    <property type="entry name" value="RNI-like"/>
    <property type="match status" value="1"/>
</dbReference>
<dbReference type="AlphaFoldDB" id="A0AAN6TPE8"/>
<gene>
    <name evidence="1" type="ORF">N657DRAFT_583953</name>
</gene>
<accession>A0AAN6TPE8</accession>
<sequence>MLFQLVPNVRSLHLPLQSKGQYQIFIPPNDLCLTLPSLRTLALTSSVPGPPLDEATPILQLAPNLEILHCHGCASVTEQFSTLLRPTTVAEPSPLQKLTELALIDTHLTATSFGSLMSAVGPYLSKVAIHRTSKFPLPWEWDDSHIIEFNEVLTALQPWTENLKGLSFTLYGTSMPREAQHLRSVNMLRKFQSLEVLRVQVACLDFYGHVGPRQDALVSTIPNSICELSLVGYSNLTPALQALLESFRAGKFEKLCRIQIDDQGYEEFEPEGEAAQELREVGASFQSVGVDFVVLPGPEKPEIEEE</sequence>
<dbReference type="Proteomes" id="UP001302602">
    <property type="component" value="Unassembled WGS sequence"/>
</dbReference>
<dbReference type="Gene3D" id="3.80.10.10">
    <property type="entry name" value="Ribonuclease Inhibitor"/>
    <property type="match status" value="1"/>
</dbReference>
<dbReference type="GeneID" id="87826486"/>
<dbReference type="RefSeq" id="XP_062642035.1">
    <property type="nucleotide sequence ID" value="XM_062789716.1"/>
</dbReference>
<protein>
    <submittedName>
        <fullName evidence="1">Uncharacterized protein</fullName>
    </submittedName>
</protein>
<keyword evidence="2" id="KW-1185">Reference proteome</keyword>
<evidence type="ECO:0000313" key="1">
    <source>
        <dbReference type="EMBL" id="KAK4118262.1"/>
    </source>
</evidence>